<keyword evidence="8" id="KW-1185">Reference proteome</keyword>
<dbReference type="Proteomes" id="UP001329915">
    <property type="component" value="Chromosome"/>
</dbReference>
<evidence type="ECO:0000256" key="3">
    <source>
        <dbReference type="ARBA" id="ARBA00022989"/>
    </source>
</evidence>
<evidence type="ECO:0000256" key="4">
    <source>
        <dbReference type="ARBA" id="ARBA00023136"/>
    </source>
</evidence>
<evidence type="ECO:0000256" key="6">
    <source>
        <dbReference type="SAM" id="MobiDB-lite"/>
    </source>
</evidence>
<dbReference type="HAMAP" id="MF_01600">
    <property type="entry name" value="UPF0182"/>
    <property type="match status" value="1"/>
</dbReference>
<dbReference type="Pfam" id="PF03699">
    <property type="entry name" value="UPF0182"/>
    <property type="match status" value="1"/>
</dbReference>
<feature type="transmembrane region" description="Helical" evidence="5">
    <location>
        <begin position="107"/>
        <end position="130"/>
    </location>
</feature>
<name>A0AAU0UT30_9FIRM</name>
<dbReference type="GO" id="GO:0005576">
    <property type="term" value="C:extracellular region"/>
    <property type="evidence" value="ECO:0007669"/>
    <property type="project" value="TreeGrafter"/>
</dbReference>
<feature type="transmembrane region" description="Helical" evidence="5">
    <location>
        <begin position="164"/>
        <end position="186"/>
    </location>
</feature>
<feature type="transmembrane region" description="Helical" evidence="5">
    <location>
        <begin position="207"/>
        <end position="229"/>
    </location>
</feature>
<feature type="transmembrane region" description="Helical" evidence="5">
    <location>
        <begin position="249"/>
        <end position="270"/>
    </location>
</feature>
<keyword evidence="2 5" id="KW-0812">Transmembrane</keyword>
<dbReference type="RefSeq" id="WP_366921836.1">
    <property type="nucleotide sequence ID" value="NZ_CP121694.1"/>
</dbReference>
<comment type="subcellular location">
    <subcellularLocation>
        <location evidence="5">Cell membrane</location>
        <topology evidence="5">Multi-pass membrane protein</topology>
    </subcellularLocation>
</comment>
<evidence type="ECO:0000256" key="2">
    <source>
        <dbReference type="ARBA" id="ARBA00022692"/>
    </source>
</evidence>
<keyword evidence="4 5" id="KW-0472">Membrane</keyword>
<dbReference type="EMBL" id="CP121694">
    <property type="protein sequence ID" value="WRO22423.1"/>
    <property type="molecule type" value="Genomic_DNA"/>
</dbReference>
<dbReference type="GO" id="GO:0005886">
    <property type="term" value="C:plasma membrane"/>
    <property type="evidence" value="ECO:0007669"/>
    <property type="project" value="UniProtKB-SubCell"/>
</dbReference>
<evidence type="ECO:0000313" key="8">
    <source>
        <dbReference type="Proteomes" id="UP001329915"/>
    </source>
</evidence>
<evidence type="ECO:0000313" key="7">
    <source>
        <dbReference type="EMBL" id="WRO22423.1"/>
    </source>
</evidence>
<dbReference type="KEGG" id="dbc:MFMK1_002252"/>
<feature type="compositionally biased region" description="Pro residues" evidence="6">
    <location>
        <begin position="844"/>
        <end position="856"/>
    </location>
</feature>
<feature type="transmembrane region" description="Helical" evidence="5">
    <location>
        <begin position="7"/>
        <end position="29"/>
    </location>
</feature>
<comment type="similarity">
    <text evidence="5">Belongs to the UPF0182 family.</text>
</comment>
<reference evidence="7 8" key="1">
    <citation type="submission" date="2023-04" db="EMBL/GenBank/DDBJ databases">
        <authorList>
            <person name="Hsu D."/>
        </authorList>
    </citation>
    <scope>NUCLEOTIDE SEQUENCE [LARGE SCALE GENOMIC DNA]</scope>
    <source>
        <strain evidence="7 8">MK1</strain>
    </source>
</reference>
<evidence type="ECO:0000256" key="1">
    <source>
        <dbReference type="ARBA" id="ARBA00022475"/>
    </source>
</evidence>
<dbReference type="AlphaFoldDB" id="A0AAU0UT30"/>
<proteinExistence type="inferred from homology"/>
<keyword evidence="3 5" id="KW-1133">Transmembrane helix</keyword>
<keyword evidence="1 5" id="KW-1003">Cell membrane</keyword>
<sequence length="916" mass="104656">MRFRRYLLGTVILAVMALVFFSKLGLNLYVDWLWFNSVDYSQIFLKTVYYDWLVRLVVLLSLFILLLVNLLLTRKHVLQRISLPETENVIPLKNYYLSDFLTGKRLVAIYTVVSILLAALLSVVASGQWLTVLKFLHRQPFNITEPLFNLDAGFYVFQLPFFNLIYTILMTGLVVSTLLVAAVHFLTDPSQFSLNKAFTRGKIHLSVLVSLILMLKAVGYRLAMYDLLLSPRGVAFGASYTDVHAQLPALKIMFVLALVAAAAVLVNVFLKKFRWVLTSIILLVISSVVLGSVFPGLMQKFIVEPDEFRKEEPYLEHNIDFTRQAFDLDGIDNQFFSVTNQFAGEDIKANQGTLDNVRIWDWRPLIQTYSQLQEIQLYYNFGSVDVDRYQIDGQLRQVMLSARELNQGQLPEQAKTWINQKLRYTHGYGLVMSPASAVTEEGLPAFYLKDIPSKASVSDVNVKKPQIYYGEQTDSYVFVKTGTTEFDYPAASGENHDTVYQADNGIKLGSIFKRLALAAYLQDIKILLAGDLNADSRLLLNRTIGQRMRKIAPFLEYDRDPYLVLADGELFWMQDAYTTTNKFPYSETMGGVNYIRNSVKIVVNAYDGSVRFYLAEPNDPIIRSYAAIFPGTFLPLEKMPSALRSHVRYPVDLFMLQAQQYSTYHMTDPRDFYNKEGQWNLPMEIVGDKKVPMEPYYTVMRLPDEEKNEYLLMLPFTPAKKLNMTSWLAVRNSPKEYGGMIDFRFPRDSLVFGPMQIEARIDQDSEISSQLTLWNQRGSEIIRGNLLVIPIKDSILYVEPLFLQGEQSRLPELRRVIVAYKDNIVMAKTFEQALETLFKDEVPVPAPQPEPNPQPELPTGNNQNVDELIKSANQLFNLAQEKLRQGDWNGYGDAINELDTILNQLEQISNNPAQGN</sequence>
<organism evidence="7 8">
    <name type="scientific">Metallumcola ferriviriculae</name>
    <dbReference type="NCBI Taxonomy" id="3039180"/>
    <lineage>
        <taxon>Bacteria</taxon>
        <taxon>Bacillati</taxon>
        <taxon>Bacillota</taxon>
        <taxon>Clostridia</taxon>
        <taxon>Neomoorellales</taxon>
        <taxon>Desulfitibacteraceae</taxon>
        <taxon>Metallumcola</taxon>
    </lineage>
</organism>
<gene>
    <name evidence="7" type="ORF">MFMK1_002252</name>
</gene>
<dbReference type="InterPro" id="IPR005372">
    <property type="entry name" value="UPF0182"/>
</dbReference>
<feature type="transmembrane region" description="Helical" evidence="5">
    <location>
        <begin position="277"/>
        <end position="298"/>
    </location>
</feature>
<dbReference type="PANTHER" id="PTHR39344">
    <property type="entry name" value="UPF0182 PROTEIN SLL1060"/>
    <property type="match status" value="1"/>
</dbReference>
<protein>
    <recommendedName>
        <fullName evidence="5">UPF0182 protein MFMK1_002252</fullName>
    </recommendedName>
</protein>
<evidence type="ECO:0000256" key="5">
    <source>
        <dbReference type="HAMAP-Rule" id="MF_01600"/>
    </source>
</evidence>
<feature type="region of interest" description="Disordered" evidence="6">
    <location>
        <begin position="842"/>
        <end position="863"/>
    </location>
</feature>
<accession>A0AAU0UT30</accession>
<dbReference type="PANTHER" id="PTHR39344:SF1">
    <property type="entry name" value="UPF0182 PROTEIN SLL1060"/>
    <property type="match status" value="1"/>
</dbReference>
<feature type="transmembrane region" description="Helical" evidence="5">
    <location>
        <begin position="49"/>
        <end position="72"/>
    </location>
</feature>